<dbReference type="Proteomes" id="UP001295740">
    <property type="component" value="Unassembled WGS sequence"/>
</dbReference>
<evidence type="ECO:0000313" key="10">
    <source>
        <dbReference type="Proteomes" id="UP001295740"/>
    </source>
</evidence>
<proteinExistence type="inferred from homology"/>
<dbReference type="InterPro" id="IPR051153">
    <property type="entry name" value="Yeast_CWMannoprotein_PIR"/>
</dbReference>
<keyword evidence="4 7" id="KW-0732">Signal</keyword>
<dbReference type="AlphaFoldDB" id="A0AAI8VJ06"/>
<dbReference type="GO" id="GO:0005199">
    <property type="term" value="F:structural constituent of cell wall"/>
    <property type="evidence" value="ECO:0007669"/>
    <property type="project" value="TreeGrafter"/>
</dbReference>
<organism evidence="9 10">
    <name type="scientific">Anthostomella pinea</name>
    <dbReference type="NCBI Taxonomy" id="933095"/>
    <lineage>
        <taxon>Eukaryota</taxon>
        <taxon>Fungi</taxon>
        <taxon>Dikarya</taxon>
        <taxon>Ascomycota</taxon>
        <taxon>Pezizomycotina</taxon>
        <taxon>Sordariomycetes</taxon>
        <taxon>Xylariomycetidae</taxon>
        <taxon>Xylariales</taxon>
        <taxon>Xylariaceae</taxon>
        <taxon>Anthostomella</taxon>
    </lineage>
</organism>
<dbReference type="PANTHER" id="PTHR47254">
    <property type="entry name" value="CELL WALL MANNOPROTEIN CIS3-RELATED"/>
    <property type="match status" value="1"/>
</dbReference>
<name>A0AAI8VJ06_9PEZI</name>
<evidence type="ECO:0000256" key="7">
    <source>
        <dbReference type="SAM" id="SignalP"/>
    </source>
</evidence>
<keyword evidence="3" id="KW-0964">Secreted</keyword>
<evidence type="ECO:0000256" key="5">
    <source>
        <dbReference type="ARBA" id="ARBA00038219"/>
    </source>
</evidence>
<dbReference type="Pfam" id="PF22799">
    <property type="entry name" value="PIR1-like_C"/>
    <property type="match status" value="1"/>
</dbReference>
<evidence type="ECO:0000256" key="3">
    <source>
        <dbReference type="ARBA" id="ARBA00022525"/>
    </source>
</evidence>
<dbReference type="PANTHER" id="PTHR47254:SF1">
    <property type="entry name" value="CELL WALL MANNOPROTEIN CIS3-RELATED"/>
    <property type="match status" value="1"/>
</dbReference>
<feature type="domain" description="Cell wall mannoprotein PIR1-like C-terminal" evidence="8">
    <location>
        <begin position="77"/>
        <end position="150"/>
    </location>
</feature>
<gene>
    <name evidence="9" type="ORF">KHLLAP_LOCUS6326</name>
</gene>
<evidence type="ECO:0000256" key="2">
    <source>
        <dbReference type="ARBA" id="ARBA00022512"/>
    </source>
</evidence>
<feature type="region of interest" description="Disordered" evidence="6">
    <location>
        <begin position="236"/>
        <end position="342"/>
    </location>
</feature>
<evidence type="ECO:0000256" key="6">
    <source>
        <dbReference type="SAM" id="MobiDB-lite"/>
    </source>
</evidence>
<feature type="chain" id="PRO_5042574677" evidence="7">
    <location>
        <begin position="17"/>
        <end position="363"/>
    </location>
</feature>
<dbReference type="GO" id="GO:0031505">
    <property type="term" value="P:fungal-type cell wall organization"/>
    <property type="evidence" value="ECO:0007669"/>
    <property type="project" value="TreeGrafter"/>
</dbReference>
<feature type="compositionally biased region" description="Low complexity" evidence="6">
    <location>
        <begin position="240"/>
        <end position="337"/>
    </location>
</feature>
<evidence type="ECO:0000259" key="8">
    <source>
        <dbReference type="Pfam" id="PF22799"/>
    </source>
</evidence>
<evidence type="ECO:0000256" key="1">
    <source>
        <dbReference type="ARBA" id="ARBA00004191"/>
    </source>
</evidence>
<protein>
    <submittedName>
        <fullName evidence="9">Uu.00g132520.m01.CDS01</fullName>
    </submittedName>
</protein>
<dbReference type="EMBL" id="CAUWAG010000007">
    <property type="protein sequence ID" value="CAJ2505858.1"/>
    <property type="molecule type" value="Genomic_DNA"/>
</dbReference>
<comment type="similarity">
    <text evidence="5">Belongs to the PIR protein family.</text>
</comment>
<feature type="signal peptide" evidence="7">
    <location>
        <begin position="1"/>
        <end position="16"/>
    </location>
</feature>
<keyword evidence="2" id="KW-0134">Cell wall</keyword>
<evidence type="ECO:0000313" key="9">
    <source>
        <dbReference type="EMBL" id="CAJ2505858.1"/>
    </source>
</evidence>
<evidence type="ECO:0000256" key="4">
    <source>
        <dbReference type="ARBA" id="ARBA00022729"/>
    </source>
</evidence>
<comment type="subcellular location">
    <subcellularLocation>
        <location evidence="1">Secreted</location>
        <location evidence="1">Cell wall</location>
    </subcellularLocation>
</comment>
<sequence>MQFLTLAPALVAVAFAAPQGATDKLAPRADAPAGCSGSFDGNFEITIAKVTEQKRSLVEKRDTCGKEGILVLSLKDGETTDAQGRTGYIASNNQFQFDAPVQAGALTTSGFSVCEDNLLALGDSKTFYQCLSGDFYNLYNRNWAPQCEPVSIVAVPCGGKDTASQVGDGQVVGTTLVQTTIVTALTDGQPQVVTTEVPIPICQIGDGQVQAVTTPCISVPASATSTYVPVSEYTDGQVQVTPPGTAPAPSATATETATAAPSSPETASPSSPETSAPAGTAPAGSAPAGSVPAASSSGAAAPSGSSSGAISSPSVTATSTTVASPSSSAPATTSAPAQGGSSRVTAGSLGALVVGLLVAVVCL</sequence>
<dbReference type="InterPro" id="IPR054508">
    <property type="entry name" value="PIR1-like_C"/>
</dbReference>
<dbReference type="GO" id="GO:0009277">
    <property type="term" value="C:fungal-type cell wall"/>
    <property type="evidence" value="ECO:0007669"/>
    <property type="project" value="TreeGrafter"/>
</dbReference>
<keyword evidence="10" id="KW-1185">Reference proteome</keyword>
<comment type="caution">
    <text evidence="9">The sequence shown here is derived from an EMBL/GenBank/DDBJ whole genome shotgun (WGS) entry which is preliminary data.</text>
</comment>
<accession>A0AAI8VJ06</accession>
<reference evidence="9" key="1">
    <citation type="submission" date="2023-10" db="EMBL/GenBank/DDBJ databases">
        <authorList>
            <person name="Hackl T."/>
        </authorList>
    </citation>
    <scope>NUCLEOTIDE SEQUENCE</scope>
</reference>